<comment type="similarity">
    <text evidence="2">Belongs to the major facilitator superfamily. Monocarboxylate porter (TC 2.A.1.13) family.</text>
</comment>
<evidence type="ECO:0000313" key="9">
    <source>
        <dbReference type="EMBL" id="EGP87436.1"/>
    </source>
</evidence>
<dbReference type="EMBL" id="CM001200">
    <property type="protein sequence ID" value="EGP87436.1"/>
    <property type="molecule type" value="Genomic_DNA"/>
</dbReference>
<dbReference type="SUPFAM" id="SSF103473">
    <property type="entry name" value="MFS general substrate transporter"/>
    <property type="match status" value="1"/>
</dbReference>
<evidence type="ECO:0000256" key="5">
    <source>
        <dbReference type="ARBA" id="ARBA00023054"/>
    </source>
</evidence>
<dbReference type="PANTHER" id="PTHR11360:SF315">
    <property type="entry name" value="TRANSPORTER MCH2-RELATED"/>
    <property type="match status" value="1"/>
</dbReference>
<dbReference type="GO" id="GO:0005737">
    <property type="term" value="C:cytoplasm"/>
    <property type="evidence" value="ECO:0007669"/>
    <property type="project" value="UniProtKB-ARBA"/>
</dbReference>
<dbReference type="OrthoDB" id="16772at2759"/>
<feature type="coiled-coil region" evidence="6">
    <location>
        <begin position="85"/>
        <end position="144"/>
    </location>
</feature>
<dbReference type="GO" id="GO:0032991">
    <property type="term" value="C:protein-containing complex"/>
    <property type="evidence" value="ECO:0007669"/>
    <property type="project" value="UniProtKB-ARBA"/>
</dbReference>
<dbReference type="HOGENOM" id="CLU_303883_0_0_1"/>
<dbReference type="InterPro" id="IPR050327">
    <property type="entry name" value="Proton-linked_MCT"/>
</dbReference>
<dbReference type="eggNOG" id="KOG2504">
    <property type="taxonomic scope" value="Eukaryota"/>
</dbReference>
<feature type="transmembrane region" description="Helical" evidence="8">
    <location>
        <begin position="846"/>
        <end position="865"/>
    </location>
</feature>
<keyword evidence="10" id="KW-1185">Reference proteome</keyword>
<dbReference type="InterPro" id="IPR011701">
    <property type="entry name" value="MFS"/>
</dbReference>
<evidence type="ECO:0000256" key="7">
    <source>
        <dbReference type="SAM" id="MobiDB-lite"/>
    </source>
</evidence>
<gene>
    <name evidence="9" type="ORF">MYCGRDRAFT_109656</name>
</gene>
<reference evidence="9 10" key="1">
    <citation type="journal article" date="2011" name="PLoS Genet.">
        <title>Finished genome of the fungal wheat pathogen Mycosphaerella graminicola reveals dispensome structure, chromosome plasticity, and stealth pathogenesis.</title>
        <authorList>
            <person name="Goodwin S.B."/>
            <person name="Ben M'barek S."/>
            <person name="Dhillon B."/>
            <person name="Wittenberg A.H.J."/>
            <person name="Crane C.F."/>
            <person name="Hane J.K."/>
            <person name="Foster A.J."/>
            <person name="Van der Lee T.A.J."/>
            <person name="Grimwood J."/>
            <person name="Aerts A."/>
            <person name="Antoniw J."/>
            <person name="Bailey A."/>
            <person name="Bluhm B."/>
            <person name="Bowler J."/>
            <person name="Bristow J."/>
            <person name="van der Burgt A."/>
            <person name="Canto-Canche B."/>
            <person name="Churchill A.C.L."/>
            <person name="Conde-Ferraez L."/>
            <person name="Cools H.J."/>
            <person name="Coutinho P.M."/>
            <person name="Csukai M."/>
            <person name="Dehal P."/>
            <person name="De Wit P."/>
            <person name="Donzelli B."/>
            <person name="van de Geest H.C."/>
            <person name="van Ham R.C.H.J."/>
            <person name="Hammond-Kosack K.E."/>
            <person name="Henrissat B."/>
            <person name="Kilian A."/>
            <person name="Kobayashi A.K."/>
            <person name="Koopmann E."/>
            <person name="Kourmpetis Y."/>
            <person name="Kuzniar A."/>
            <person name="Lindquist E."/>
            <person name="Lombard V."/>
            <person name="Maliepaard C."/>
            <person name="Martins N."/>
            <person name="Mehrabi R."/>
            <person name="Nap J.P.H."/>
            <person name="Ponomarenko A."/>
            <person name="Rudd J.J."/>
            <person name="Salamov A."/>
            <person name="Schmutz J."/>
            <person name="Schouten H.J."/>
            <person name="Shapiro H."/>
            <person name="Stergiopoulos I."/>
            <person name="Torriani S.F.F."/>
            <person name="Tu H."/>
            <person name="de Vries R.P."/>
            <person name="Waalwijk C."/>
            <person name="Ware S.B."/>
            <person name="Wiebenga A."/>
            <person name="Zwiers L.-H."/>
            <person name="Oliver R.P."/>
            <person name="Grigoriev I.V."/>
            <person name="Kema G.H.J."/>
        </authorList>
    </citation>
    <scope>NUCLEOTIDE SEQUENCE [LARGE SCALE GENOMIC DNA]</scope>
    <source>
        <strain evidence="10">CBS 115943 / IPO323</strain>
    </source>
</reference>
<dbReference type="InterPro" id="IPR036259">
    <property type="entry name" value="MFS_trans_sf"/>
</dbReference>
<evidence type="ECO:0000256" key="2">
    <source>
        <dbReference type="ARBA" id="ARBA00006727"/>
    </source>
</evidence>
<name>F9XCE5_ZYMTI</name>
<feature type="transmembrane region" description="Helical" evidence="8">
    <location>
        <begin position="737"/>
        <end position="758"/>
    </location>
</feature>
<dbReference type="Pfam" id="PF10186">
    <property type="entry name" value="ATG14"/>
    <property type="match status" value="1"/>
</dbReference>
<dbReference type="InParanoid" id="F9XCE5"/>
<dbReference type="Pfam" id="PF07690">
    <property type="entry name" value="MFS_1"/>
    <property type="match status" value="1"/>
</dbReference>
<dbReference type="PANTHER" id="PTHR11360">
    <property type="entry name" value="MONOCARBOXYLATE TRANSPORTER"/>
    <property type="match status" value="1"/>
</dbReference>
<evidence type="ECO:0000256" key="1">
    <source>
        <dbReference type="ARBA" id="ARBA00004141"/>
    </source>
</evidence>
<comment type="subcellular location">
    <subcellularLocation>
        <location evidence="1">Membrane</location>
        <topology evidence="1">Multi-pass membrane protein</topology>
    </subcellularLocation>
</comment>
<feature type="transmembrane region" description="Helical" evidence="8">
    <location>
        <begin position="709"/>
        <end position="731"/>
    </location>
</feature>
<evidence type="ECO:0000256" key="3">
    <source>
        <dbReference type="ARBA" id="ARBA00009574"/>
    </source>
</evidence>
<dbReference type="InterPro" id="IPR018791">
    <property type="entry name" value="UV_resistance/autophagy_Atg14"/>
</dbReference>
<dbReference type="GeneID" id="13394131"/>
<feature type="transmembrane region" description="Helical" evidence="8">
    <location>
        <begin position="905"/>
        <end position="925"/>
    </location>
</feature>
<evidence type="ECO:0000256" key="4">
    <source>
        <dbReference type="ARBA" id="ARBA00013807"/>
    </source>
</evidence>
<dbReference type="Gene3D" id="1.20.1250.20">
    <property type="entry name" value="MFS general substrate transporter like domains"/>
    <property type="match status" value="2"/>
</dbReference>
<protein>
    <recommendedName>
        <fullName evidence="4">Autophagy-related protein 14</fullName>
    </recommendedName>
</protein>
<feature type="transmembrane region" description="Helical" evidence="8">
    <location>
        <begin position="618"/>
        <end position="640"/>
    </location>
</feature>
<feature type="transmembrane region" description="Helical" evidence="8">
    <location>
        <begin position="871"/>
        <end position="893"/>
    </location>
</feature>
<evidence type="ECO:0000256" key="6">
    <source>
        <dbReference type="SAM" id="Coils"/>
    </source>
</evidence>
<dbReference type="GO" id="GO:0022857">
    <property type="term" value="F:transmembrane transporter activity"/>
    <property type="evidence" value="ECO:0007669"/>
    <property type="project" value="InterPro"/>
</dbReference>
<evidence type="ECO:0000256" key="8">
    <source>
        <dbReference type="SAM" id="Phobius"/>
    </source>
</evidence>
<feature type="transmembrane region" description="Helical" evidence="8">
    <location>
        <begin position="779"/>
        <end position="803"/>
    </location>
</feature>
<feature type="transmembrane region" description="Helical" evidence="8">
    <location>
        <begin position="815"/>
        <end position="834"/>
    </location>
</feature>
<accession>F9XCE5</accession>
<dbReference type="AlphaFoldDB" id="F9XCE5"/>
<dbReference type="RefSeq" id="XP_003852460.1">
    <property type="nucleotide sequence ID" value="XM_003852412.1"/>
</dbReference>
<dbReference type="Proteomes" id="UP000008062">
    <property type="component" value="Chromosome 5"/>
</dbReference>
<keyword evidence="5 6" id="KW-0175">Coiled coil</keyword>
<dbReference type="GO" id="GO:0016020">
    <property type="term" value="C:membrane"/>
    <property type="evidence" value="ECO:0007669"/>
    <property type="project" value="UniProtKB-SubCell"/>
</dbReference>
<keyword evidence="8" id="KW-0472">Membrane</keyword>
<feature type="transmembrane region" description="Helical" evidence="8">
    <location>
        <begin position="585"/>
        <end position="606"/>
    </location>
</feature>
<comment type="similarity">
    <text evidence="3">Belongs to the ATG14 family.</text>
</comment>
<feature type="transmembrane region" description="Helical" evidence="8">
    <location>
        <begin position="678"/>
        <end position="697"/>
    </location>
</feature>
<feature type="region of interest" description="Disordered" evidence="7">
    <location>
        <begin position="467"/>
        <end position="489"/>
    </location>
</feature>
<keyword evidence="8" id="KW-0812">Transmembrane</keyword>
<feature type="transmembrane region" description="Helical" evidence="8">
    <location>
        <begin position="652"/>
        <end position="672"/>
    </location>
</feature>
<evidence type="ECO:0000313" key="10">
    <source>
        <dbReference type="Proteomes" id="UP000008062"/>
    </source>
</evidence>
<sequence>MDVTTPRCDICSRTFNGRRKPQCAACAQAALYNPRFEQATALLDREKSHSHAEAVIRPGNDGVLAALSEDADLDSLTTSISTNSLERRREEREATEHRVERIVAKAEELKRQIDAYRERSVAQKEELEHRRSVLAEDRVELEKHRTRAMEPVITTTKKTAQRLEKVRVRIVEARLLLCREAASASNLQRRKPSAGRSEYMLGGIAIPDLRELNVKTQAPPKQTSTGARIVAEPHDLVSESFANVARLLNLCAHYLSVRLPGEILLPHEDFPRPAIMLEKASYQFKDVVYPSLSSSRTMSPAASRTFDEQRPRPRPLWIDRPLAQLCKEDNKTYGLYIEAITMIAYNIAWLCRTQGIDTINSFEETCHIGRNLWQLLVHQGRKRPTLDRRISALSGKSAQDSRSTGSLGVFSHATARNNLASPEGAAFMRDFKLSSPGRLADKLKNTLLGEFSGAEWEMLEEKEWDEDREDERPVLVGGSNRPKESHSSISTIVRERRHLGALRPAAARRAGGVVFVKLFFGLIGDETVKPGHFTKFFSGMGKGDIIHQRPVGQVSFTSHKRGRGSSPIFANKVAFITHLHPTTCFLVNGFTWGITASYGVYLSYYLSNALFPSSTPLSYAFIGGLNFSAAMLPSPLITLLTRLYGKHATMSLGILFQALGYSLASISTRLWHLYLSQGVLVGLGTGFLYIPSTAILSQWFERKRSLANGIAAAGSGVGGAAFAWGTGAMIASLGVGWALRVTAIIGFVANSVATLMMRDRNKAIQPPQLALDGRLLRRLDVWLLLGWAFVSMLGYIVLLFSLADFARAIGLSSGQATTIVGLLNVGTAVGRPVIGIWSDRFRRVDVAAILTAVNGVACFAFWLPARGFGLTTFFALFVGGILGVFWMTIGPLCAELVGLKDMPSLLSVSWLTVVLPSTFSEVIGLELRRENARFPYLYTQIYAGVTYLVAAVLMTALAVLKRRQNSKATNFLVAAVEQK</sequence>
<feature type="transmembrane region" description="Helical" evidence="8">
    <location>
        <begin position="937"/>
        <end position="960"/>
    </location>
</feature>
<proteinExistence type="inferred from homology"/>
<dbReference type="KEGG" id="ztr:MYCGRDRAFT_109656"/>
<organism evidence="9 10">
    <name type="scientific">Zymoseptoria tritici (strain CBS 115943 / IPO323)</name>
    <name type="common">Speckled leaf blotch fungus</name>
    <name type="synonym">Septoria tritici</name>
    <dbReference type="NCBI Taxonomy" id="336722"/>
    <lineage>
        <taxon>Eukaryota</taxon>
        <taxon>Fungi</taxon>
        <taxon>Dikarya</taxon>
        <taxon>Ascomycota</taxon>
        <taxon>Pezizomycotina</taxon>
        <taxon>Dothideomycetes</taxon>
        <taxon>Dothideomycetidae</taxon>
        <taxon>Mycosphaerellales</taxon>
        <taxon>Mycosphaerellaceae</taxon>
        <taxon>Zymoseptoria</taxon>
    </lineage>
</organism>
<keyword evidence="8" id="KW-1133">Transmembrane helix</keyword>